<dbReference type="RefSeq" id="WP_343905723.1">
    <property type="nucleotide sequence ID" value="NZ_BAAAJE010000002.1"/>
</dbReference>
<protein>
    <submittedName>
        <fullName evidence="2">Uncharacterized protein</fullName>
    </submittedName>
</protein>
<gene>
    <name evidence="2" type="ORF">GCM10009606_07160</name>
</gene>
<proteinExistence type="predicted"/>
<accession>A0ABP4ESR6</accession>
<organism evidence="2 3">
    <name type="scientific">Nocardioides aquiterrae</name>
    <dbReference type="NCBI Taxonomy" id="203799"/>
    <lineage>
        <taxon>Bacteria</taxon>
        <taxon>Bacillati</taxon>
        <taxon>Actinomycetota</taxon>
        <taxon>Actinomycetes</taxon>
        <taxon>Propionibacteriales</taxon>
        <taxon>Nocardioidaceae</taxon>
        <taxon>Nocardioides</taxon>
    </lineage>
</organism>
<evidence type="ECO:0000313" key="3">
    <source>
        <dbReference type="Proteomes" id="UP001499979"/>
    </source>
</evidence>
<dbReference type="Proteomes" id="UP001499979">
    <property type="component" value="Unassembled WGS sequence"/>
</dbReference>
<name>A0ABP4ESR6_9ACTN</name>
<dbReference type="EMBL" id="BAAAJE010000002">
    <property type="protein sequence ID" value="GAA1129856.1"/>
    <property type="molecule type" value="Genomic_DNA"/>
</dbReference>
<sequence>MDTAVSLVQAYLHVNGYFTVVEHPVLESLRAGQVRTVTDLDVLAYRLPGTGHDLIHRRSGAGPQRLSSDVDPALGAPTGRADMIVCEVKEGRARLNPALRDPATLEVALARFGCCPAEEARDVSRRLLDHGHAATRGGHEIRVVAFGGTPGQVEPHNPWTTVPMNHVVRYLQAYLHAHWHVLRHAQIHDEGLAVLALMEKWGLGHDAADRLPVP</sequence>
<reference evidence="3" key="1">
    <citation type="journal article" date="2019" name="Int. J. Syst. Evol. Microbiol.">
        <title>The Global Catalogue of Microorganisms (GCM) 10K type strain sequencing project: providing services to taxonomists for standard genome sequencing and annotation.</title>
        <authorList>
            <consortium name="The Broad Institute Genomics Platform"/>
            <consortium name="The Broad Institute Genome Sequencing Center for Infectious Disease"/>
            <person name="Wu L."/>
            <person name="Ma J."/>
        </authorList>
    </citation>
    <scope>NUCLEOTIDE SEQUENCE [LARGE SCALE GENOMIC DNA]</scope>
    <source>
        <strain evidence="3">JCM 11813</strain>
    </source>
</reference>
<keyword evidence="3" id="KW-1185">Reference proteome</keyword>
<evidence type="ECO:0000256" key="1">
    <source>
        <dbReference type="SAM" id="MobiDB-lite"/>
    </source>
</evidence>
<evidence type="ECO:0000313" key="2">
    <source>
        <dbReference type="EMBL" id="GAA1129856.1"/>
    </source>
</evidence>
<comment type="caution">
    <text evidence="2">The sequence shown here is derived from an EMBL/GenBank/DDBJ whole genome shotgun (WGS) entry which is preliminary data.</text>
</comment>
<feature type="region of interest" description="Disordered" evidence="1">
    <location>
        <begin position="54"/>
        <end position="73"/>
    </location>
</feature>